<organism evidence="2 3">
    <name type="scientific">Alicyclobacillus acidocaldarius (strain Tc-4-1)</name>
    <name type="common">Bacillus acidocaldarius</name>
    <dbReference type="NCBI Taxonomy" id="1048834"/>
    <lineage>
        <taxon>Bacteria</taxon>
        <taxon>Bacillati</taxon>
        <taxon>Bacillota</taxon>
        <taxon>Bacilli</taxon>
        <taxon>Bacillales</taxon>
        <taxon>Alicyclobacillaceae</taxon>
        <taxon>Alicyclobacillus</taxon>
    </lineage>
</organism>
<gene>
    <name evidence="2" type="primary">spoVFA</name>
    <name evidence="2" type="ordered locus">TC41_1384</name>
</gene>
<dbReference type="KEGG" id="aad:TC41_1384"/>
<protein>
    <submittedName>
        <fullName evidence="2">Dipicolinic acid synthetase, A subunit</fullName>
    </submittedName>
</protein>
<dbReference type="AlphaFoldDB" id="F8III9"/>
<evidence type="ECO:0000313" key="3">
    <source>
        <dbReference type="Proteomes" id="UP000000292"/>
    </source>
</evidence>
<reference evidence="2 3" key="1">
    <citation type="journal article" date="2011" name="J. Bacteriol.">
        <title>Complete Genome Sequence of Alicyclobacillus acidocaldarius Strain Tc-4-1.</title>
        <authorList>
            <person name="Chen Y."/>
            <person name="He Y."/>
            <person name="Zhang B."/>
            <person name="Yang J."/>
            <person name="Li W."/>
            <person name="Dong Z."/>
            <person name="Hu S."/>
        </authorList>
    </citation>
    <scope>NUCLEOTIDE SEQUENCE [LARGE SCALE GENOMIC DNA]</scope>
    <source>
        <strain evidence="2 3">Tc-4-1</strain>
    </source>
</reference>
<dbReference type="Pfam" id="PF16924">
    <property type="entry name" value="DpaA_N"/>
    <property type="match status" value="1"/>
</dbReference>
<dbReference type="Pfam" id="PF02826">
    <property type="entry name" value="2-Hacid_dh_C"/>
    <property type="match status" value="1"/>
</dbReference>
<dbReference type="Gene3D" id="3.40.50.720">
    <property type="entry name" value="NAD(P)-binding Rossmann-like Domain"/>
    <property type="match status" value="2"/>
</dbReference>
<dbReference type="InterPro" id="IPR006140">
    <property type="entry name" value="D-isomer_DH_NAD-bd"/>
</dbReference>
<dbReference type="NCBIfam" id="NF006162">
    <property type="entry name" value="PRK08306.1"/>
    <property type="match status" value="1"/>
</dbReference>
<dbReference type="Proteomes" id="UP000000292">
    <property type="component" value="Chromosome"/>
</dbReference>
<dbReference type="EMBL" id="CP002902">
    <property type="protein sequence ID" value="AEJ43321.1"/>
    <property type="molecule type" value="Genomic_DNA"/>
</dbReference>
<feature type="domain" description="S-adenosyl-L-homocysteine hydrolase NAD binding" evidence="1">
    <location>
        <begin position="142"/>
        <end position="285"/>
    </location>
</feature>
<accession>F8III9</accession>
<proteinExistence type="predicted"/>
<dbReference type="SMART" id="SM00997">
    <property type="entry name" value="AdoHcyase_NAD"/>
    <property type="match status" value="1"/>
</dbReference>
<dbReference type="STRING" id="1048834.TC41_1384"/>
<reference evidence="3" key="2">
    <citation type="submission" date="2011-06" db="EMBL/GenBank/DDBJ databases">
        <title>The complete genome sequence of Alicyclobacillus acidocaldarius sp. Tc-4-1.</title>
        <authorList>
            <person name="Chen Y."/>
            <person name="He Y."/>
            <person name="Dong Z."/>
            <person name="Hu S."/>
        </authorList>
    </citation>
    <scope>NUCLEOTIDE SEQUENCE [LARGE SCALE GENOMIC DNA]</scope>
    <source>
        <strain evidence="3">Tc-4-1</strain>
    </source>
</reference>
<dbReference type="RefSeq" id="WP_014464196.1">
    <property type="nucleotide sequence ID" value="NC_017167.1"/>
</dbReference>
<sequence length="313" mass="33999">MAHANGEVTSMLTGKHLVFVGGDRRQLEVIAQITDNDASATLIGFSELGRTFADTTFAEPSEAVFAQADALVLPVAGMEDDGRVDTAFAPQPVELKESHFQAMRPGTFVFTGIAHRVLTEWCERYSLRLVKLMELDDVAILNSIPTAEGAIAIAMQETDITLHGAKTVVLGFGRCGQTLAHKLHAMGAVVHVCASDPRDLARIHEQSLTPVPLKHIEHAVHDADIVFNTIPAMVLPAAVLKRMRREAVIIDIASKPGGTDFRYAERRGIKAILTPSLPGLVAPRTAGRIIAASITRMLADDDEPEFEEEELWI</sequence>
<dbReference type="InterPro" id="IPR036291">
    <property type="entry name" value="NAD(P)-bd_dom_sf"/>
</dbReference>
<dbReference type="InterPro" id="IPR031629">
    <property type="entry name" value="DpaA_N"/>
</dbReference>
<dbReference type="PATRIC" id="fig|1048834.4.peg.1319"/>
<evidence type="ECO:0000313" key="2">
    <source>
        <dbReference type="EMBL" id="AEJ43321.1"/>
    </source>
</evidence>
<dbReference type="NCBIfam" id="TIGR02853">
    <property type="entry name" value="spore_dpaA"/>
    <property type="match status" value="1"/>
</dbReference>
<evidence type="ECO:0000259" key="1">
    <source>
        <dbReference type="SMART" id="SM00997"/>
    </source>
</evidence>
<dbReference type="SUPFAM" id="SSF51735">
    <property type="entry name" value="NAD(P)-binding Rossmann-fold domains"/>
    <property type="match status" value="1"/>
</dbReference>
<dbReference type="InterPro" id="IPR014215">
    <property type="entry name" value="Dipicolinic_acid_synth_A"/>
</dbReference>
<dbReference type="InterPro" id="IPR015878">
    <property type="entry name" value="Ado_hCys_hydrolase_NAD-bd"/>
</dbReference>
<dbReference type="GO" id="GO:0051287">
    <property type="term" value="F:NAD binding"/>
    <property type="evidence" value="ECO:0007669"/>
    <property type="project" value="InterPro"/>
</dbReference>
<dbReference type="HOGENOM" id="CLU_082687_0_0_9"/>
<name>F8III9_ALIAT</name>
<dbReference type="eggNOG" id="COG0169">
    <property type="taxonomic scope" value="Bacteria"/>
</dbReference>